<feature type="transmembrane region" description="Helical" evidence="1">
    <location>
        <begin position="251"/>
        <end position="268"/>
    </location>
</feature>
<evidence type="ECO:0000256" key="1">
    <source>
        <dbReference type="SAM" id="Phobius"/>
    </source>
</evidence>
<dbReference type="RefSeq" id="WP_071139549.1">
    <property type="nucleotide sequence ID" value="NZ_CP035282.1"/>
</dbReference>
<feature type="transmembrane region" description="Helical" evidence="1">
    <location>
        <begin position="224"/>
        <end position="242"/>
    </location>
</feature>
<feature type="transmembrane region" description="Helical" evidence="1">
    <location>
        <begin position="184"/>
        <end position="204"/>
    </location>
</feature>
<keyword evidence="1" id="KW-0472">Membrane</keyword>
<reference evidence="3" key="1">
    <citation type="submission" date="2019-01" db="EMBL/GenBank/DDBJ databases">
        <title>Draft genomes of a novel of Sporanaerobacter strains.</title>
        <authorList>
            <person name="Ma S."/>
        </authorList>
    </citation>
    <scope>NUCLEOTIDE SEQUENCE [LARGE SCALE GENOMIC DNA]</scope>
    <source>
        <strain evidence="3">NJN-17</strain>
    </source>
</reference>
<dbReference type="GO" id="GO:0005886">
    <property type="term" value="C:plasma membrane"/>
    <property type="evidence" value="ECO:0007669"/>
    <property type="project" value="TreeGrafter"/>
</dbReference>
<feature type="transmembrane region" description="Helical" evidence="1">
    <location>
        <begin position="109"/>
        <end position="132"/>
    </location>
</feature>
<accession>A0A410Q9D4</accession>
<dbReference type="PANTHER" id="PTHR32502">
    <property type="entry name" value="N-ACETYLGALACTOSAMINE PERMEASE II COMPONENT-RELATED"/>
    <property type="match status" value="1"/>
</dbReference>
<dbReference type="InterPro" id="IPR050303">
    <property type="entry name" value="GatZ_KbaZ_carbometab"/>
</dbReference>
<dbReference type="EMBL" id="CP035282">
    <property type="protein sequence ID" value="QAT60597.1"/>
    <property type="molecule type" value="Genomic_DNA"/>
</dbReference>
<dbReference type="KEGG" id="spoa:EQM13_02900"/>
<feature type="transmembrane region" description="Helical" evidence="1">
    <location>
        <begin position="138"/>
        <end position="163"/>
    </location>
</feature>
<organism evidence="2 3">
    <name type="scientific">Acidilutibacter cellobiosedens</name>
    <dbReference type="NCBI Taxonomy" id="2507161"/>
    <lineage>
        <taxon>Bacteria</taxon>
        <taxon>Bacillati</taxon>
        <taxon>Bacillota</taxon>
        <taxon>Tissierellia</taxon>
        <taxon>Tissierellales</taxon>
        <taxon>Acidilutibacteraceae</taxon>
        <taxon>Acidilutibacter</taxon>
    </lineage>
</organism>
<dbReference type="Proteomes" id="UP000287969">
    <property type="component" value="Chromosome"/>
</dbReference>
<keyword evidence="1" id="KW-1133">Transmembrane helix</keyword>
<evidence type="ECO:0000313" key="2">
    <source>
        <dbReference type="EMBL" id="QAT60597.1"/>
    </source>
</evidence>
<dbReference type="OrthoDB" id="9795582at2"/>
<evidence type="ECO:0000313" key="3">
    <source>
        <dbReference type="Proteomes" id="UP000287969"/>
    </source>
</evidence>
<proteinExistence type="predicted"/>
<dbReference type="GO" id="GO:0009401">
    <property type="term" value="P:phosphoenolpyruvate-dependent sugar phosphotransferase system"/>
    <property type="evidence" value="ECO:0007669"/>
    <property type="project" value="InterPro"/>
</dbReference>
<dbReference type="PROSITE" id="PS51108">
    <property type="entry name" value="PTS_EIID"/>
    <property type="match status" value="1"/>
</dbReference>
<keyword evidence="3" id="KW-1185">Reference proteome</keyword>
<protein>
    <submittedName>
        <fullName evidence="2">PTS system mannose/fructose/sorbose family transporter subunit IID</fullName>
    </submittedName>
</protein>
<keyword evidence="1" id="KW-0812">Transmembrane</keyword>
<name>A0A410Q9D4_9FIRM</name>
<dbReference type="Pfam" id="PF03613">
    <property type="entry name" value="EIID-AGA"/>
    <property type="match status" value="1"/>
</dbReference>
<dbReference type="PANTHER" id="PTHR32502:SF26">
    <property type="entry name" value="PHOSPHOTRANSFERASE SYSTEM SUGAR-SPECIFIC EIID COMPONENT"/>
    <property type="match status" value="1"/>
</dbReference>
<dbReference type="AlphaFoldDB" id="A0A410Q9D4"/>
<dbReference type="InterPro" id="IPR004704">
    <property type="entry name" value="PTS_IID_man"/>
</dbReference>
<sequence length="269" mass="30056">MTDSTQIKKIDKSDMRKVYWRQLFGIQVGWNYEKMMGLGYCYSMIPVIKKLYNTKEKISEALKLHLQFFNTNPTMAPFILGADIALEEKMGLENKDAVNSMKIGLMGPFAGIGDTIFVAIYRAIVFSISAYLALEGNIFGAIFPIITAVAMWWVKYKFLWIGYHQGQKIASGFSNSLQRLNEAATILGLIVIGALIPSVITVGVPYVYKRGEVTMELQGMLDKIMPSMVPVAVVLLSYWLLGRKNMTSTKLIFILLFLGIILGALNILG</sequence>
<gene>
    <name evidence="2" type="ORF">EQM13_02900</name>
</gene>